<feature type="domain" description="Nephrocystin 3-like N-terminal" evidence="4">
    <location>
        <begin position="250"/>
        <end position="416"/>
    </location>
</feature>
<dbReference type="InterPro" id="IPR056884">
    <property type="entry name" value="NPHP3-like_N"/>
</dbReference>
<dbReference type="PANTHER" id="PTHR10039:SF11">
    <property type="entry name" value="NACHT DOMAIN PROTEIN (AFU_ORTHOLOGUE AFUA_1G01490)"/>
    <property type="match status" value="1"/>
</dbReference>
<feature type="region of interest" description="Disordered" evidence="2">
    <location>
        <begin position="1995"/>
        <end position="2016"/>
    </location>
</feature>
<dbReference type="GeneID" id="54294947"/>
<dbReference type="InterPro" id="IPR054471">
    <property type="entry name" value="GPIID_WHD"/>
</dbReference>
<dbReference type="OrthoDB" id="2546325at2759"/>
<feature type="compositionally biased region" description="Low complexity" evidence="2">
    <location>
        <begin position="2030"/>
        <end position="2049"/>
    </location>
</feature>
<dbReference type="RefSeq" id="XP_033393173.1">
    <property type="nucleotide sequence ID" value="XM_033537451.1"/>
</dbReference>
<protein>
    <submittedName>
        <fullName evidence="5">Uncharacterized protein</fullName>
    </submittedName>
</protein>
<keyword evidence="1" id="KW-0677">Repeat</keyword>
<evidence type="ECO:0000256" key="1">
    <source>
        <dbReference type="ARBA" id="ARBA00022737"/>
    </source>
</evidence>
<evidence type="ECO:0000313" key="6">
    <source>
        <dbReference type="Proteomes" id="UP000799438"/>
    </source>
</evidence>
<dbReference type="Gene3D" id="1.25.40.10">
    <property type="entry name" value="Tetratricopeptide repeat domain"/>
    <property type="match status" value="3"/>
</dbReference>
<dbReference type="Pfam" id="PF22939">
    <property type="entry name" value="WHD_GPIID"/>
    <property type="match status" value="1"/>
</dbReference>
<evidence type="ECO:0000313" key="5">
    <source>
        <dbReference type="EMBL" id="KAF2137458.1"/>
    </source>
</evidence>
<organism evidence="5 6">
    <name type="scientific">Aplosporella prunicola CBS 121167</name>
    <dbReference type="NCBI Taxonomy" id="1176127"/>
    <lineage>
        <taxon>Eukaryota</taxon>
        <taxon>Fungi</taxon>
        <taxon>Dikarya</taxon>
        <taxon>Ascomycota</taxon>
        <taxon>Pezizomycotina</taxon>
        <taxon>Dothideomycetes</taxon>
        <taxon>Dothideomycetes incertae sedis</taxon>
        <taxon>Botryosphaeriales</taxon>
        <taxon>Aplosporellaceae</taxon>
        <taxon>Aplosporella</taxon>
    </lineage>
</organism>
<proteinExistence type="predicted"/>
<evidence type="ECO:0000259" key="4">
    <source>
        <dbReference type="Pfam" id="PF24883"/>
    </source>
</evidence>
<feature type="compositionally biased region" description="Low complexity" evidence="2">
    <location>
        <begin position="2007"/>
        <end position="2016"/>
    </location>
</feature>
<dbReference type="SUPFAM" id="SSF52540">
    <property type="entry name" value="P-loop containing nucleoside triphosphate hydrolases"/>
    <property type="match status" value="1"/>
</dbReference>
<dbReference type="PANTHER" id="PTHR10039">
    <property type="entry name" value="AMELOGENIN"/>
    <property type="match status" value="1"/>
</dbReference>
<evidence type="ECO:0000256" key="2">
    <source>
        <dbReference type="SAM" id="MobiDB-lite"/>
    </source>
</evidence>
<dbReference type="Proteomes" id="UP000799438">
    <property type="component" value="Unassembled WGS sequence"/>
</dbReference>
<dbReference type="InterPro" id="IPR011990">
    <property type="entry name" value="TPR-like_helical_dom_sf"/>
</dbReference>
<dbReference type="Gene3D" id="3.40.50.300">
    <property type="entry name" value="P-loop containing nucleotide triphosphate hydrolases"/>
    <property type="match status" value="1"/>
</dbReference>
<evidence type="ECO:0000259" key="3">
    <source>
        <dbReference type="Pfam" id="PF22939"/>
    </source>
</evidence>
<keyword evidence="6" id="KW-1185">Reference proteome</keyword>
<dbReference type="InterPro" id="IPR027417">
    <property type="entry name" value="P-loop_NTPase"/>
</dbReference>
<name>A0A6A6B1J8_9PEZI</name>
<feature type="region of interest" description="Disordered" evidence="2">
    <location>
        <begin position="2030"/>
        <end position="2068"/>
    </location>
</feature>
<dbReference type="EMBL" id="ML995502">
    <property type="protein sequence ID" value="KAF2137458.1"/>
    <property type="molecule type" value="Genomic_DNA"/>
</dbReference>
<gene>
    <name evidence="5" type="ORF">K452DRAFT_235652</name>
</gene>
<reference evidence="5" key="1">
    <citation type="journal article" date="2020" name="Stud. Mycol.">
        <title>101 Dothideomycetes genomes: a test case for predicting lifestyles and emergence of pathogens.</title>
        <authorList>
            <person name="Haridas S."/>
            <person name="Albert R."/>
            <person name="Binder M."/>
            <person name="Bloem J."/>
            <person name="Labutti K."/>
            <person name="Salamov A."/>
            <person name="Andreopoulos B."/>
            <person name="Baker S."/>
            <person name="Barry K."/>
            <person name="Bills G."/>
            <person name="Bluhm B."/>
            <person name="Cannon C."/>
            <person name="Castanera R."/>
            <person name="Culley D."/>
            <person name="Daum C."/>
            <person name="Ezra D."/>
            <person name="Gonzalez J."/>
            <person name="Henrissat B."/>
            <person name="Kuo A."/>
            <person name="Liang C."/>
            <person name="Lipzen A."/>
            <person name="Lutzoni F."/>
            <person name="Magnuson J."/>
            <person name="Mondo S."/>
            <person name="Nolan M."/>
            <person name="Ohm R."/>
            <person name="Pangilinan J."/>
            <person name="Park H.-J."/>
            <person name="Ramirez L."/>
            <person name="Alfaro M."/>
            <person name="Sun H."/>
            <person name="Tritt A."/>
            <person name="Yoshinaga Y."/>
            <person name="Zwiers L.-H."/>
            <person name="Turgeon B."/>
            <person name="Goodwin S."/>
            <person name="Spatafora J."/>
            <person name="Crous P."/>
            <person name="Grigoriev I."/>
        </authorList>
    </citation>
    <scope>NUCLEOTIDE SEQUENCE</scope>
    <source>
        <strain evidence="5">CBS 121167</strain>
    </source>
</reference>
<dbReference type="Pfam" id="PF24883">
    <property type="entry name" value="NPHP3_N"/>
    <property type="match status" value="1"/>
</dbReference>
<dbReference type="SUPFAM" id="SSF48452">
    <property type="entry name" value="TPR-like"/>
    <property type="match status" value="1"/>
</dbReference>
<accession>A0A6A6B1J8</accession>
<feature type="domain" description="GPI inositol-deacylase winged helix" evidence="3">
    <location>
        <begin position="523"/>
        <end position="597"/>
    </location>
</feature>
<sequence length="2068" mass="230265">MYHLPKTNILRERTIRTSTTVQARLGSSSGLLDSIATFDDFLDALAAERLRFMPHDGSQWDKVLRWAEGFAGYVYIFHDAVSGFMLHSEDATKMIWSSVLALLQMGPRQATVLTKSFSVFHQLGLSISLFLRQENLITATAEIRRELAHAYSDLVELTCAVGAHYLSKSHGTTQISCDDFAEHFEKLVAAFYAHRDRVSDAMWTAHLQGFDEENNFDIGEIRRFLEPADHSVCKIIASRASSSTSRTEFTFEWFLDDLWDFTWKRNNILLITGGPGCGKSMLAGWIVEQLQSSIDQSPYDVIYYRVERDIPSTTSALNVVKGLLLQTFDTRIGHEALLVHIRQAIELSTTGKSAKEVEDTLWHALEHVAQHAKLMFVVDGLDQLSGGQTSALAILERLHQLTVKEGNTDCKAIVLSQPLQKAAPSLTRHVAIKNSNVSEDIQRFITNNLDSSSFFEAMSHKDKEAVAHKVSEKSNGSFLWAALAFRSLKHEETFSGFMQYLDKAPKSVEGFYDYDLHKLQLERSETRAILSWIIAAERPLALQEIKHLLEIDTNHCRHSPRYGNISDVVRRACGSLVTVQDGFVSLRHSSMRHHLSKCKTDKFHFDMRRAQSSLALGCLAYVKIHVHKNFDVSFKQLAVHDVYDLFKQYQMLEYCTMYWTTHMKASAFYQTNGEVQVSPKLKSCFPSSVLLAMLEQVCLQLRFTSREMETYSLIAYKLRKAVLGESASASLQSLLYVIQVYQAINSVKTAEFAYDAWRISQTSGDIAIVVVCAEAFIASTTSTAVTKRTKLVEQREEVLKFIITAHRHTHGASHDLTIKYTKLLAELYVSVQKVEEAVVLYRELYEVTIERHGYFHKETEALYEVLMARLKALSKLDVILSIHLSYHEHVVKTLAITDERRIKSTLTLVRMYEGRREVTKAEEILVSYWRSITTSTSSSTAIETRVDVAIEYSRFLTRHSRRDEAEVIMRAVWTEVAAYQKTKHTESITRRIKSIAEEFKSLKVFSMARSIFTSLWKHCKETEQSSAIAVEIATSLAETVTETITTTTEKTTTTTTELLTVEEETVLREVFESTLSVSASSKSSSLSVSTATIKTCTALATSYVKQERWSEALEVYSKALSQTWSSVESASATELTTQHSEEVIQTAMSLAECHFKQLRVDKAEAIYRNVFATLAHFDYDQQLLVRTAREVIAFHERTFRYELALATYRDFAACLQRRLGKSHTLTIETFVAYGTLARRLGKLKEAEEAYQAVYSAYQAQDGTCRVEGIEAALVLCELHEQRGGWAAAREVYACLWQTFRQHGKSYKLQAAFAERVYERYMHVLEHKVKAESVVTHRLASEYRETCVSLYGAESAQTLTATVRLAQICERSEESYQQSVELYEEVLKQSKTISKTSTTTTVLTHRQVAQATQRLAQMYASKSSTIERAVSLYASQYEASRTERGYTATETLSLLHQLVHTYTQQNTTEATAKATSTLQTAVFGVFKQETHHSERLIAAAQALASTYVAHGLESHALTLMQELRCIIIDEARAGKTVKTTQRTFFAAFAEVLLGGSRSFTAIMAELRSEILLYEAWFHVSKTEVQQRGIMGVLERGARLRLVLIEADHGDEAKQVEEELLATFRKAVGSQEVDGQAYHALFTLVLSLLSDEETWTTILSRTVDTVAEHTRADRFHAAHELGVLVHRLVHVQGGFATQADVLSGLRLGLYLAGRVGAKPCPEEKRHAQMMQLSALILREALEAARQTNLSFATLLDIKDASALAATLGAQANFADLDHVLTALHSSPSTSSSKHHLSLLLALIHARFALATPASTTSALHLAQTLHYNLARIHGPLAPPALAALRLEAAMLASRGKHDRAAALHAAALGRLAWDAETEVAEACAGLDGAAAVACREMEALRRAWGRAAARGQGAPDKKSAYAELLDAVARRFAGFDACKADKVRKLLDVQTWAPLPEKEDDGQGLWERPTSFGFVDKEGIAGIAGLVDDNAVQNTAGAGADGKAKNRPGLRLGSGAGYARRSSSNYAVLQRSLSSGQLGSPRRVGSPLGSPLGSGGAEGMLSLGGVVRGQ</sequence>